<evidence type="ECO:0000256" key="1">
    <source>
        <dbReference type="SAM" id="MobiDB-lite"/>
    </source>
</evidence>
<keyword evidence="2" id="KW-0812">Transmembrane</keyword>
<keyword evidence="2" id="KW-1133">Transmembrane helix</keyword>
<feature type="region of interest" description="Disordered" evidence="1">
    <location>
        <begin position="112"/>
        <end position="133"/>
    </location>
</feature>
<keyword evidence="2" id="KW-0472">Membrane</keyword>
<keyword evidence="4" id="KW-1185">Reference proteome</keyword>
<feature type="compositionally biased region" description="Acidic residues" evidence="1">
    <location>
        <begin position="113"/>
        <end position="129"/>
    </location>
</feature>
<evidence type="ECO:0000313" key="4">
    <source>
        <dbReference type="Proteomes" id="UP000439903"/>
    </source>
</evidence>
<feature type="transmembrane region" description="Helical" evidence="2">
    <location>
        <begin position="191"/>
        <end position="216"/>
    </location>
</feature>
<proteinExistence type="predicted"/>
<protein>
    <submittedName>
        <fullName evidence="3">Transposase domain-containing protein</fullName>
    </submittedName>
</protein>
<reference evidence="3 4" key="1">
    <citation type="journal article" date="2019" name="Environ. Microbiol.">
        <title>At the nexus of three kingdoms: the genome of the mycorrhizal fungus Gigaspora margarita provides insights into plant, endobacterial and fungal interactions.</title>
        <authorList>
            <person name="Venice F."/>
            <person name="Ghignone S."/>
            <person name="Salvioli di Fossalunga A."/>
            <person name="Amselem J."/>
            <person name="Novero M."/>
            <person name="Xianan X."/>
            <person name="Sedzielewska Toro K."/>
            <person name="Morin E."/>
            <person name="Lipzen A."/>
            <person name="Grigoriev I.V."/>
            <person name="Henrissat B."/>
            <person name="Martin F.M."/>
            <person name="Bonfante P."/>
        </authorList>
    </citation>
    <scope>NUCLEOTIDE SEQUENCE [LARGE SCALE GENOMIC DNA]</scope>
    <source>
        <strain evidence="3 4">BEG34</strain>
    </source>
</reference>
<dbReference type="OrthoDB" id="2421950at2759"/>
<dbReference type="AlphaFoldDB" id="A0A8H3ZZZ2"/>
<organism evidence="3 4">
    <name type="scientific">Gigaspora margarita</name>
    <dbReference type="NCBI Taxonomy" id="4874"/>
    <lineage>
        <taxon>Eukaryota</taxon>
        <taxon>Fungi</taxon>
        <taxon>Fungi incertae sedis</taxon>
        <taxon>Mucoromycota</taxon>
        <taxon>Glomeromycotina</taxon>
        <taxon>Glomeromycetes</taxon>
        <taxon>Diversisporales</taxon>
        <taxon>Gigasporaceae</taxon>
        <taxon>Gigaspora</taxon>
    </lineage>
</organism>
<accession>A0A8H3ZZZ2</accession>
<gene>
    <name evidence="3" type="ORF">F8M41_011912</name>
</gene>
<dbReference type="Proteomes" id="UP000439903">
    <property type="component" value="Unassembled WGS sequence"/>
</dbReference>
<evidence type="ECO:0000256" key="2">
    <source>
        <dbReference type="SAM" id="Phobius"/>
    </source>
</evidence>
<comment type="caution">
    <text evidence="3">The sequence shown here is derived from an EMBL/GenBank/DDBJ whole genome shotgun (WGS) entry which is preliminary data.</text>
</comment>
<evidence type="ECO:0000313" key="3">
    <source>
        <dbReference type="EMBL" id="KAF0382608.1"/>
    </source>
</evidence>
<dbReference type="EMBL" id="WTPW01002421">
    <property type="protein sequence ID" value="KAF0382608.1"/>
    <property type="molecule type" value="Genomic_DNA"/>
</dbReference>
<name>A0A8H3ZZZ2_GIGMA</name>
<sequence length="583" mass="67861">MVWCYCSICGESGKVVSTQTERLHRQEEFGRIDHSIDNSQEETREPLLSTSQSFNLSISSAEDLTTSFLASNIEQRIEQEGENEEVEHKAEEIDNEEIERIKKFRVVLNYSSSEEDSETETEQENDFEDSSSIRNTGLLDDIELEDSDTEEETTLSFKNTKTYTQPNSKYIPYSILSNTFKDSFNLTIQWVLLWIFSFQQSFILLYTAVMALLIFIKALVFNNDSNFPETLYKAKDAMSFKKTIIQFVVCEKCHFLTNLENDMLNYGSWYSYWCYAYERLNGQIASFYTSGRTIELDMLNYINQQIEIYRLLDQIKPILASTAQASLDYLQNEQLAKGTIAIYNYTIPKIIEFQYSITNINFFVTGSEDYPGRLIKPFSEAYLSNDNLKLLVDYYTEIYSNDNLKFYAEGQVSNDLSSYLVSKRIIKASALELCGEYFGSELTRSDLGAYFLALFRDKNEQAIHWPGKINYFLQHTMLLPAKYNKNNTNNNNNELVPISHTLCFVDWFNQSTISQKNYFLLLNDLELKDRLPLAEIWKTKFQTKSYENFLPVQKILCKFVRGNYKLNNQSKLVILPLNNKLAF</sequence>